<keyword evidence="6 10" id="KW-0378">Hydrolase</keyword>
<dbReference type="PANTHER" id="PTHR12145">
    <property type="entry name" value="MANNAN ENDO-1,6-ALPHA-MANNOSIDASE DCW1"/>
    <property type="match status" value="1"/>
</dbReference>
<dbReference type="FunFam" id="1.50.10.20:FF:000006">
    <property type="entry name" value="Mannan endo-1,6-alpha-mannosidase"/>
    <property type="match status" value="1"/>
</dbReference>
<evidence type="ECO:0000256" key="6">
    <source>
        <dbReference type="ARBA" id="ARBA00022801"/>
    </source>
</evidence>
<evidence type="ECO:0000256" key="7">
    <source>
        <dbReference type="ARBA" id="ARBA00023136"/>
    </source>
</evidence>
<evidence type="ECO:0000256" key="13">
    <source>
        <dbReference type="SAM" id="SignalP"/>
    </source>
</evidence>
<sequence>MAAVIAPVLVLSMLSASLVSGQDPSPFKIDSEDAIKASASTLAWDMLQYYKGNESGGTPGILPGPPPYYWWEAGAMWGTLMDYWAWTGDETYNELVTSSMLFQTGKNNDYQPLNVTLSLGNDDQAFWGMSAMLAAELRFPDPPPGKPQWLALAQAVFNTQIHPDRRDDDCGGGLHWQIPRTNRGYDYKNSIANGCFFNIASRLYRFTGNESYARWAVDTWNWMERVGFLDKETYAIYDGGHTHSACKDLNKAQFSYNNGVFAQGAAFMYNATEDPIWKTRTEKLIDYGLKTFFPKGIALEIACETVGTCTTDMITFKGFMHRWYSVITQIVPSTYDTIAPVLKSSTLAAIKNCGGGDYGRQCGFRWATGKYEGKTGAGEEMNVLAAVSSQLLFLGGDVSRRPPPPVTARTGGTSQGDPNAGSGGDEVREPRRPITVVDRAVAGIMTVVVAAGTFVLLGWMCLGS</sequence>
<dbReference type="GO" id="GO:0012505">
    <property type="term" value="C:endomembrane system"/>
    <property type="evidence" value="ECO:0007669"/>
    <property type="project" value="UniProtKB-SubCell"/>
</dbReference>
<comment type="catalytic activity">
    <reaction evidence="1 10">
        <text>Random hydrolysis of (1-&gt;6)-alpha-D-mannosidic linkages in unbranched (1-&gt;6)-mannans.</text>
        <dbReference type="EC" id="3.2.1.101"/>
    </reaction>
</comment>
<dbReference type="InterPro" id="IPR014480">
    <property type="entry name" value="Mannan-1_6-alpha_mannosidase"/>
</dbReference>
<comment type="subcellular location">
    <subcellularLocation>
        <location evidence="2">Endomembrane system</location>
    </subcellularLocation>
</comment>
<dbReference type="Proteomes" id="UP000562929">
    <property type="component" value="Unassembled WGS sequence"/>
</dbReference>
<reference evidence="14 15" key="1">
    <citation type="journal article" date="2020" name="G3 (Bethesda)">
        <title>Genetic Underpinnings of Host Manipulation by Ophiocordyceps as Revealed by Comparative Transcriptomics.</title>
        <authorList>
            <person name="Will I."/>
            <person name="Das B."/>
            <person name="Trinh T."/>
            <person name="Brachmann A."/>
            <person name="Ohm R.A."/>
            <person name="de Bekker C."/>
        </authorList>
    </citation>
    <scope>NUCLEOTIDE SEQUENCE [LARGE SCALE GENOMIC DNA]</scope>
    <source>
        <strain evidence="14 15">EC05</strain>
    </source>
</reference>
<comment type="similarity">
    <text evidence="3 10">Belongs to the glycosyl hydrolase 76 family.</text>
</comment>
<dbReference type="EC" id="3.2.1.101" evidence="4 10"/>
<dbReference type="AlphaFoldDB" id="A0A8H4Q1K5"/>
<dbReference type="EMBL" id="JAACLJ010000008">
    <property type="protein sequence ID" value="KAF4581974.1"/>
    <property type="molecule type" value="Genomic_DNA"/>
</dbReference>
<keyword evidence="9 10" id="KW-0326">Glycosidase</keyword>
<feature type="region of interest" description="Disordered" evidence="11">
    <location>
        <begin position="398"/>
        <end position="431"/>
    </location>
</feature>
<keyword evidence="5 13" id="KW-0732">Signal</keyword>
<evidence type="ECO:0000256" key="12">
    <source>
        <dbReference type="SAM" id="Phobius"/>
    </source>
</evidence>
<evidence type="ECO:0000256" key="9">
    <source>
        <dbReference type="ARBA" id="ARBA00023295"/>
    </source>
</evidence>
<evidence type="ECO:0000256" key="10">
    <source>
        <dbReference type="PIRNR" id="PIRNR016302"/>
    </source>
</evidence>
<evidence type="ECO:0000256" key="3">
    <source>
        <dbReference type="ARBA" id="ARBA00009699"/>
    </source>
</evidence>
<protein>
    <recommendedName>
        <fullName evidence="4 10">Mannan endo-1,6-alpha-mannosidase</fullName>
        <ecNumber evidence="4 10">3.2.1.101</ecNumber>
    </recommendedName>
</protein>
<evidence type="ECO:0000256" key="8">
    <source>
        <dbReference type="ARBA" id="ARBA00023180"/>
    </source>
</evidence>
<dbReference type="OrthoDB" id="4187847at2759"/>
<proteinExistence type="inferred from homology"/>
<dbReference type="Gene3D" id="1.50.10.20">
    <property type="match status" value="1"/>
</dbReference>
<evidence type="ECO:0000313" key="14">
    <source>
        <dbReference type="EMBL" id="KAF4581974.1"/>
    </source>
</evidence>
<feature type="chain" id="PRO_5034455278" description="Mannan endo-1,6-alpha-mannosidase" evidence="13">
    <location>
        <begin position="22"/>
        <end position="464"/>
    </location>
</feature>
<keyword evidence="15" id="KW-1185">Reference proteome</keyword>
<comment type="caution">
    <text evidence="14">The sequence shown here is derived from an EMBL/GenBank/DDBJ whole genome shotgun (WGS) entry which is preliminary data.</text>
</comment>
<evidence type="ECO:0000256" key="4">
    <source>
        <dbReference type="ARBA" id="ARBA00012350"/>
    </source>
</evidence>
<dbReference type="Pfam" id="PF03663">
    <property type="entry name" value="Glyco_hydro_76"/>
    <property type="match status" value="1"/>
</dbReference>
<dbReference type="GO" id="GO:0016052">
    <property type="term" value="P:carbohydrate catabolic process"/>
    <property type="evidence" value="ECO:0007669"/>
    <property type="project" value="InterPro"/>
</dbReference>
<evidence type="ECO:0000256" key="1">
    <source>
        <dbReference type="ARBA" id="ARBA00001452"/>
    </source>
</evidence>
<keyword evidence="8" id="KW-0325">Glycoprotein</keyword>
<feature type="transmembrane region" description="Helical" evidence="12">
    <location>
        <begin position="440"/>
        <end position="462"/>
    </location>
</feature>
<gene>
    <name evidence="14" type="ORF">GQ602_006598</name>
</gene>
<dbReference type="GO" id="GO:0008496">
    <property type="term" value="F:mannan endo-1,6-alpha-mannosidase activity"/>
    <property type="evidence" value="ECO:0007669"/>
    <property type="project" value="UniProtKB-UniRule"/>
</dbReference>
<dbReference type="InterPro" id="IPR005198">
    <property type="entry name" value="Glyco_hydro_76"/>
</dbReference>
<keyword evidence="12" id="KW-0812">Transmembrane</keyword>
<keyword evidence="12" id="KW-1133">Transmembrane helix</keyword>
<dbReference type="GO" id="GO:0009272">
    <property type="term" value="P:fungal-type cell wall biogenesis"/>
    <property type="evidence" value="ECO:0007669"/>
    <property type="project" value="TreeGrafter"/>
</dbReference>
<keyword evidence="7 12" id="KW-0472">Membrane</keyword>
<dbReference type="PANTHER" id="PTHR12145:SF36">
    <property type="entry name" value="MANNAN ENDO-1,6-ALPHA-MANNOSIDASE DCW1"/>
    <property type="match status" value="1"/>
</dbReference>
<evidence type="ECO:0000256" key="11">
    <source>
        <dbReference type="SAM" id="MobiDB-lite"/>
    </source>
</evidence>
<accession>A0A8H4Q1K5</accession>
<dbReference type="PIRSF" id="PIRSF016302">
    <property type="entry name" value="Man_a_manosd"/>
    <property type="match status" value="1"/>
</dbReference>
<evidence type="ECO:0000256" key="5">
    <source>
        <dbReference type="ARBA" id="ARBA00022729"/>
    </source>
</evidence>
<organism evidence="14 15">
    <name type="scientific">Ophiocordyceps camponoti-floridani</name>
    <dbReference type="NCBI Taxonomy" id="2030778"/>
    <lineage>
        <taxon>Eukaryota</taxon>
        <taxon>Fungi</taxon>
        <taxon>Dikarya</taxon>
        <taxon>Ascomycota</taxon>
        <taxon>Pezizomycotina</taxon>
        <taxon>Sordariomycetes</taxon>
        <taxon>Hypocreomycetidae</taxon>
        <taxon>Hypocreales</taxon>
        <taxon>Ophiocordycipitaceae</taxon>
        <taxon>Ophiocordyceps</taxon>
    </lineage>
</organism>
<dbReference type="InterPro" id="IPR008928">
    <property type="entry name" value="6-hairpin_glycosidase_sf"/>
</dbReference>
<feature type="signal peptide" evidence="13">
    <location>
        <begin position="1"/>
        <end position="21"/>
    </location>
</feature>
<dbReference type="SUPFAM" id="SSF48208">
    <property type="entry name" value="Six-hairpin glycosidases"/>
    <property type="match status" value="1"/>
</dbReference>
<evidence type="ECO:0000256" key="2">
    <source>
        <dbReference type="ARBA" id="ARBA00004308"/>
    </source>
</evidence>
<name>A0A8H4Q1K5_9HYPO</name>
<evidence type="ECO:0000313" key="15">
    <source>
        <dbReference type="Proteomes" id="UP000562929"/>
    </source>
</evidence>